<reference evidence="1" key="1">
    <citation type="journal article" date="2022" name="Int. J. Mol. Sci.">
        <title>Draft Genome of Tanacetum Coccineum: Genomic Comparison of Closely Related Tanacetum-Family Plants.</title>
        <authorList>
            <person name="Yamashiro T."/>
            <person name="Shiraishi A."/>
            <person name="Nakayama K."/>
            <person name="Satake H."/>
        </authorList>
    </citation>
    <scope>NUCLEOTIDE SEQUENCE</scope>
</reference>
<organism evidence="1 2">
    <name type="scientific">Tanacetum coccineum</name>
    <dbReference type="NCBI Taxonomy" id="301880"/>
    <lineage>
        <taxon>Eukaryota</taxon>
        <taxon>Viridiplantae</taxon>
        <taxon>Streptophyta</taxon>
        <taxon>Embryophyta</taxon>
        <taxon>Tracheophyta</taxon>
        <taxon>Spermatophyta</taxon>
        <taxon>Magnoliopsida</taxon>
        <taxon>eudicotyledons</taxon>
        <taxon>Gunneridae</taxon>
        <taxon>Pentapetalae</taxon>
        <taxon>asterids</taxon>
        <taxon>campanulids</taxon>
        <taxon>Asterales</taxon>
        <taxon>Asteraceae</taxon>
        <taxon>Asteroideae</taxon>
        <taxon>Anthemideae</taxon>
        <taxon>Anthemidinae</taxon>
        <taxon>Tanacetum</taxon>
    </lineage>
</organism>
<protein>
    <submittedName>
        <fullName evidence="1">Uncharacterized protein</fullName>
    </submittedName>
</protein>
<evidence type="ECO:0000313" key="2">
    <source>
        <dbReference type="Proteomes" id="UP001151760"/>
    </source>
</evidence>
<dbReference type="Proteomes" id="UP001151760">
    <property type="component" value="Unassembled WGS sequence"/>
</dbReference>
<evidence type="ECO:0000313" key="1">
    <source>
        <dbReference type="EMBL" id="GJT66622.1"/>
    </source>
</evidence>
<sequence length="367" mass="41116">MATMVENVIATGFETHPLMLEKGMYDSWETRIILYIRGKENSEMLKDSIDNGPYQFKPEITIKDTDGVTKIRRPQRLEDLAGEDKTQATIQNGHVTVQNVQGRQSQGYAGNAGNNQASGARVTNTVGNTGANQPRDKMLLAQAQEAGVILNDEQQDFLADSLEETDDYEDLQLQATTNFKVDHVDEYDLDCDEEATTNAIFMANLSPVGSHNDDTVKPCYDSDIPYKVPYYDTYHDSGMLNPNIQELGYIENIVSNNESLDEHKAGSENCPPMLNKENYVPWSSRLLHYAKSRPNGKLIYNSIMNGPYVRRMIPEPGDPARTVPVPETFHEQTDDELTEAKVKQIEVDDQAIQTILLGLPKDIYAAC</sequence>
<reference evidence="1" key="2">
    <citation type="submission" date="2022-01" db="EMBL/GenBank/DDBJ databases">
        <authorList>
            <person name="Yamashiro T."/>
            <person name="Shiraishi A."/>
            <person name="Satake H."/>
            <person name="Nakayama K."/>
        </authorList>
    </citation>
    <scope>NUCLEOTIDE SEQUENCE</scope>
</reference>
<comment type="caution">
    <text evidence="1">The sequence shown here is derived from an EMBL/GenBank/DDBJ whole genome shotgun (WGS) entry which is preliminary data.</text>
</comment>
<name>A0ABQ5FW03_9ASTR</name>
<dbReference type="EMBL" id="BQNB010017731">
    <property type="protein sequence ID" value="GJT66622.1"/>
    <property type="molecule type" value="Genomic_DNA"/>
</dbReference>
<keyword evidence="2" id="KW-1185">Reference proteome</keyword>
<gene>
    <name evidence="1" type="ORF">Tco_1018102</name>
</gene>
<accession>A0ABQ5FW03</accession>
<proteinExistence type="predicted"/>